<dbReference type="Pfam" id="PF02653">
    <property type="entry name" value="BPD_transp_2"/>
    <property type="match status" value="1"/>
</dbReference>
<evidence type="ECO:0000256" key="4">
    <source>
        <dbReference type="ARBA" id="ARBA00022989"/>
    </source>
</evidence>
<dbReference type="InterPro" id="IPR001851">
    <property type="entry name" value="ABC_transp_permease"/>
</dbReference>
<sequence length="320" mass="33428">MKSLFRSNLPVCMTAIVLLALYLTGGFLYDGFFSGRVVANLFADNAFLGIAALGMTLVIFTGGIDLSVGSVIGFTSILTATLIGTHGWAPFPAWIVALAAGTALGLLMGALVERCELPPFLVTLAGMFFARGLGFAISTESVPIEHELYRSLSDIYVPLGFMNLPFGGLVFVVMVGLIYVVAHHTRFGRNLLAIGSNEASARLMGLPVSRTKIAAYALNGGLAAAAGIVATLYTGSGNPATGVGLELDAIAVVVIGGTLLAGGRGHILGTLLGVLIFSVIQTGILFDGRLNSSWMRIVVGLLLLVFILLQRLLLAKRKTG</sequence>
<dbReference type="CDD" id="cd06579">
    <property type="entry name" value="TM_PBP1_transp_AraH_like"/>
    <property type="match status" value="1"/>
</dbReference>
<dbReference type="RefSeq" id="WP_221032060.1">
    <property type="nucleotide sequence ID" value="NZ_CP139781.1"/>
</dbReference>
<comment type="subcellular location">
    <subcellularLocation>
        <location evidence="1">Cell membrane</location>
        <topology evidence="1">Multi-pass membrane protein</topology>
    </subcellularLocation>
</comment>
<feature type="transmembrane region" description="Helical" evidence="6">
    <location>
        <begin position="213"/>
        <end position="234"/>
    </location>
</feature>
<dbReference type="Proteomes" id="UP000738431">
    <property type="component" value="Chromosome"/>
</dbReference>
<proteinExistence type="predicted"/>
<evidence type="ECO:0000256" key="1">
    <source>
        <dbReference type="ARBA" id="ARBA00004651"/>
    </source>
</evidence>
<evidence type="ECO:0000256" key="3">
    <source>
        <dbReference type="ARBA" id="ARBA00022692"/>
    </source>
</evidence>
<gene>
    <name evidence="7" type="primary">yjfF</name>
    <name evidence="7" type="ORF">K1X11_011410</name>
</gene>
<dbReference type="EMBL" id="CP139781">
    <property type="protein sequence ID" value="WRQ90016.1"/>
    <property type="molecule type" value="Genomic_DNA"/>
</dbReference>
<keyword evidence="3 6" id="KW-0812">Transmembrane</keyword>
<feature type="transmembrane region" description="Helical" evidence="6">
    <location>
        <begin position="41"/>
        <end position="60"/>
    </location>
</feature>
<evidence type="ECO:0000256" key="6">
    <source>
        <dbReference type="SAM" id="Phobius"/>
    </source>
</evidence>
<keyword evidence="5 6" id="KW-0472">Membrane</keyword>
<evidence type="ECO:0000256" key="5">
    <source>
        <dbReference type="ARBA" id="ARBA00023136"/>
    </source>
</evidence>
<dbReference type="PANTHER" id="PTHR32196">
    <property type="entry name" value="ABC TRANSPORTER PERMEASE PROTEIN YPHD-RELATED-RELATED"/>
    <property type="match status" value="1"/>
</dbReference>
<feature type="transmembrane region" description="Helical" evidence="6">
    <location>
        <begin position="294"/>
        <end position="314"/>
    </location>
</feature>
<protein>
    <submittedName>
        <fullName evidence="7">Galactofuranose ABC transporter, permease protein YjfF</fullName>
    </submittedName>
</protein>
<keyword evidence="4 6" id="KW-1133">Transmembrane helix</keyword>
<name>A0ABZ1CEZ1_9BACT</name>
<feature type="transmembrane region" description="Helical" evidence="6">
    <location>
        <begin position="91"/>
        <end position="112"/>
    </location>
</feature>
<feature type="transmembrane region" description="Helical" evidence="6">
    <location>
        <begin position="7"/>
        <end position="29"/>
    </location>
</feature>
<evidence type="ECO:0000313" key="8">
    <source>
        <dbReference type="Proteomes" id="UP000738431"/>
    </source>
</evidence>
<feature type="transmembrane region" description="Helical" evidence="6">
    <location>
        <begin position="67"/>
        <end position="85"/>
    </location>
</feature>
<keyword evidence="8" id="KW-1185">Reference proteome</keyword>
<evidence type="ECO:0000313" key="7">
    <source>
        <dbReference type="EMBL" id="WRQ90016.1"/>
    </source>
</evidence>
<dbReference type="NCBIfam" id="NF008630">
    <property type="entry name" value="PRK11618.1"/>
    <property type="match status" value="1"/>
</dbReference>
<organism evidence="7 8">
    <name type="scientific">Actomonas aquatica</name>
    <dbReference type="NCBI Taxonomy" id="2866162"/>
    <lineage>
        <taxon>Bacteria</taxon>
        <taxon>Pseudomonadati</taxon>
        <taxon>Verrucomicrobiota</taxon>
        <taxon>Opitutia</taxon>
        <taxon>Opitutales</taxon>
        <taxon>Opitutaceae</taxon>
        <taxon>Actomonas</taxon>
    </lineage>
</organism>
<feature type="transmembrane region" description="Helical" evidence="6">
    <location>
        <begin position="119"/>
        <end position="139"/>
    </location>
</feature>
<evidence type="ECO:0000256" key="2">
    <source>
        <dbReference type="ARBA" id="ARBA00022475"/>
    </source>
</evidence>
<reference evidence="7 8" key="1">
    <citation type="submission" date="2023-12" db="EMBL/GenBank/DDBJ databases">
        <title>Description of an unclassified Opitutus bacterium of Verrucomicrobiota.</title>
        <authorList>
            <person name="Zhang D.-F."/>
        </authorList>
    </citation>
    <scope>NUCLEOTIDE SEQUENCE [LARGE SCALE GENOMIC DNA]</scope>
    <source>
        <strain evidence="7 8">WL0086</strain>
    </source>
</reference>
<keyword evidence="2" id="KW-1003">Cell membrane</keyword>
<dbReference type="PANTHER" id="PTHR32196:SF63">
    <property type="entry name" value="INNER MEMBRANE ABC TRANSPORTER PERMEASE PROTEIN YJFF"/>
    <property type="match status" value="1"/>
</dbReference>
<feature type="transmembrane region" description="Helical" evidence="6">
    <location>
        <begin position="240"/>
        <end position="260"/>
    </location>
</feature>
<feature type="transmembrane region" description="Helical" evidence="6">
    <location>
        <begin position="159"/>
        <end position="182"/>
    </location>
</feature>
<feature type="transmembrane region" description="Helical" evidence="6">
    <location>
        <begin position="267"/>
        <end position="288"/>
    </location>
</feature>
<accession>A0ABZ1CEZ1</accession>